<dbReference type="InterPro" id="IPR002575">
    <property type="entry name" value="Aminoglycoside_PTrfase"/>
</dbReference>
<sequence>MTVYRLPFGLYLRRGSPHLAPKYYVEAHTLRRVEKSTSIPAPRGIDVLDNPRFSYLLMNLVPGRPTGQILDTMTDEEVKQAVSDLKGYVSELREIPSKATEFQICNSEGGGILDWRIPDSQRDELRFKTEAEFNKYLTEPFWDEIRKQAAISHDIRHEIVFTHGDLNPRISSQKMEK</sequence>
<protein>
    <recommendedName>
        <fullName evidence="1">Aminoglycoside phosphotransferase domain-containing protein</fullName>
    </recommendedName>
</protein>
<dbReference type="PANTHER" id="PTHR21310">
    <property type="entry name" value="AMINOGLYCOSIDE PHOSPHOTRANSFERASE-RELATED-RELATED"/>
    <property type="match status" value="1"/>
</dbReference>
<dbReference type="PANTHER" id="PTHR21310:SF58">
    <property type="entry name" value="AMINOGLYCOSIDE PHOSPHOTRANSFERASE DOMAIN-CONTAINING PROTEIN"/>
    <property type="match status" value="1"/>
</dbReference>
<dbReference type="InterPro" id="IPR051678">
    <property type="entry name" value="AGP_Transferase"/>
</dbReference>
<organism evidence="2 3">
    <name type="scientific">Aspergillus novoparasiticus</name>
    <dbReference type="NCBI Taxonomy" id="986946"/>
    <lineage>
        <taxon>Eukaryota</taxon>
        <taxon>Fungi</taxon>
        <taxon>Dikarya</taxon>
        <taxon>Ascomycota</taxon>
        <taxon>Pezizomycotina</taxon>
        <taxon>Eurotiomycetes</taxon>
        <taxon>Eurotiomycetidae</taxon>
        <taxon>Eurotiales</taxon>
        <taxon>Aspergillaceae</taxon>
        <taxon>Aspergillus</taxon>
        <taxon>Aspergillus subgen. Circumdati</taxon>
    </lineage>
</organism>
<dbReference type="InterPro" id="IPR011009">
    <property type="entry name" value="Kinase-like_dom_sf"/>
</dbReference>
<evidence type="ECO:0000313" key="3">
    <source>
        <dbReference type="Proteomes" id="UP000326799"/>
    </source>
</evidence>
<dbReference type="SUPFAM" id="SSF56112">
    <property type="entry name" value="Protein kinase-like (PK-like)"/>
    <property type="match status" value="1"/>
</dbReference>
<dbReference type="EMBL" id="ML733483">
    <property type="protein sequence ID" value="KAB8216309.1"/>
    <property type="molecule type" value="Genomic_DNA"/>
</dbReference>
<proteinExistence type="predicted"/>
<name>A0A5N6EGA9_9EURO</name>
<keyword evidence="3" id="KW-1185">Reference proteome</keyword>
<evidence type="ECO:0000313" key="2">
    <source>
        <dbReference type="EMBL" id="KAB8216309.1"/>
    </source>
</evidence>
<accession>A0A5N6EGA9</accession>
<reference evidence="2 3" key="1">
    <citation type="submission" date="2019-04" db="EMBL/GenBank/DDBJ databases">
        <title>Fungal friends and foes A comparative genomics study of 23 Aspergillus species from section Flavi.</title>
        <authorList>
            <consortium name="DOE Joint Genome Institute"/>
            <person name="Kjaerbolling I."/>
            <person name="Vesth T.C."/>
            <person name="Frisvad J.C."/>
            <person name="Nybo J.L."/>
            <person name="Theobald S."/>
            <person name="Kildgaard S."/>
            <person name="Petersen T.I."/>
            <person name="Kuo A."/>
            <person name="Sato A."/>
            <person name="Lyhne E.K."/>
            <person name="Kogle M.E."/>
            <person name="Wiebenga A."/>
            <person name="Kun R.S."/>
            <person name="Lubbers R.J."/>
            <person name="Makela M.R."/>
            <person name="Barry K."/>
            <person name="Chovatia M."/>
            <person name="Clum A."/>
            <person name="Daum C."/>
            <person name="Haridas S."/>
            <person name="He G."/>
            <person name="LaButti K."/>
            <person name="Lipzen A."/>
            <person name="Mondo S."/>
            <person name="Pangilinan J."/>
            <person name="Riley R."/>
            <person name="Salamov A."/>
            <person name="Simmons B.A."/>
            <person name="Magnuson J.K."/>
            <person name="Henrissat B."/>
            <person name="Mortensen U.H."/>
            <person name="Larsen T.O."/>
            <person name="De vries R.P."/>
            <person name="Grigoriev I.V."/>
            <person name="Machida M."/>
            <person name="Baker S.E."/>
            <person name="Andersen M.R."/>
        </authorList>
    </citation>
    <scope>NUCLEOTIDE SEQUENCE [LARGE SCALE GENOMIC DNA]</scope>
    <source>
        <strain evidence="2 3">CBS 126849</strain>
    </source>
</reference>
<dbReference type="Pfam" id="PF01636">
    <property type="entry name" value="APH"/>
    <property type="match status" value="1"/>
</dbReference>
<dbReference type="Proteomes" id="UP000326799">
    <property type="component" value="Unassembled WGS sequence"/>
</dbReference>
<feature type="domain" description="Aminoglycoside phosphotransferase" evidence="1">
    <location>
        <begin position="11"/>
        <end position="169"/>
    </location>
</feature>
<evidence type="ECO:0000259" key="1">
    <source>
        <dbReference type="Pfam" id="PF01636"/>
    </source>
</evidence>
<gene>
    <name evidence="2" type="ORF">BDV33DRAFT_207481</name>
</gene>
<dbReference type="AlphaFoldDB" id="A0A5N6EGA9"/>